<dbReference type="AlphaFoldDB" id="A0A7G2DBM7"/>
<proteinExistence type="predicted"/>
<dbReference type="KEGG" id="tcq:TIRI35C_1829"/>
<keyword evidence="2" id="KW-1185">Reference proteome</keyword>
<evidence type="ECO:0000313" key="2">
    <source>
        <dbReference type="Proteomes" id="UP000516304"/>
    </source>
</evidence>
<sequence length="111" mass="11894">MLSASFSSSARNCRRISTPQNRDKWVWTKGKEKEEASGLLDVNAADRAGLGSLNGAVVEVLVLDDLDNRLALALVVHLEDVWAEAGTDGISDTNVLVNPNLPSHGNITGLR</sequence>
<organism evidence="1 2">
    <name type="scientific">Thermococcus camini</name>
    <dbReference type="NCBI Taxonomy" id="2016373"/>
    <lineage>
        <taxon>Archaea</taxon>
        <taxon>Methanobacteriati</taxon>
        <taxon>Methanobacteriota</taxon>
        <taxon>Thermococci</taxon>
        <taxon>Thermococcales</taxon>
        <taxon>Thermococcaceae</taxon>
        <taxon>Thermococcus</taxon>
    </lineage>
</organism>
<accession>A0A7G2DBM7</accession>
<dbReference type="EMBL" id="LR881183">
    <property type="protein sequence ID" value="CAD5244983.1"/>
    <property type="molecule type" value="Genomic_DNA"/>
</dbReference>
<name>A0A7G2DBM7_9EURY</name>
<protein>
    <submittedName>
        <fullName evidence="1">Uncharacterized protein</fullName>
    </submittedName>
</protein>
<reference evidence="1 2" key="1">
    <citation type="submission" date="2020-09" db="EMBL/GenBank/DDBJ databases">
        <authorList>
            <person name="Courtine D."/>
        </authorList>
    </citation>
    <scope>NUCLEOTIDE SEQUENCE [LARGE SCALE GENOMIC DNA]</scope>
    <source>
        <strain evidence="1 2">IRI35c</strain>
    </source>
</reference>
<gene>
    <name evidence="1" type="ORF">TIRI35C_1829</name>
</gene>
<dbReference type="Proteomes" id="UP000516304">
    <property type="component" value="Chromosome TIRI35C"/>
</dbReference>
<evidence type="ECO:0000313" key="1">
    <source>
        <dbReference type="EMBL" id="CAD5244983.1"/>
    </source>
</evidence>